<dbReference type="SMART" id="SM00028">
    <property type="entry name" value="TPR"/>
    <property type="match status" value="3"/>
</dbReference>
<name>A0AAW1YNB0_RUBAR</name>
<dbReference type="GO" id="GO:0009933">
    <property type="term" value="P:meristem structural organization"/>
    <property type="evidence" value="ECO:0007669"/>
    <property type="project" value="InterPro"/>
</dbReference>
<comment type="caution">
    <text evidence="1">The sequence shown here is derived from an EMBL/GenBank/DDBJ whole genome shotgun (WGS) entry which is preliminary data.</text>
</comment>
<dbReference type="InterPro" id="IPR044227">
    <property type="entry name" value="TONSOKU"/>
</dbReference>
<protein>
    <submittedName>
        <fullName evidence="1">Uncharacterized protein</fullName>
    </submittedName>
</protein>
<dbReference type="InterPro" id="IPR011990">
    <property type="entry name" value="TPR-like_helical_dom_sf"/>
</dbReference>
<dbReference type="AlphaFoldDB" id="A0AAW1YNB0"/>
<reference evidence="1 2" key="1">
    <citation type="journal article" date="2023" name="G3 (Bethesda)">
        <title>A chromosome-length genome assembly and annotation of blackberry (Rubus argutus, cv. 'Hillquist').</title>
        <authorList>
            <person name="Bruna T."/>
            <person name="Aryal R."/>
            <person name="Dudchenko O."/>
            <person name="Sargent D.J."/>
            <person name="Mead D."/>
            <person name="Buti M."/>
            <person name="Cavallini A."/>
            <person name="Hytonen T."/>
            <person name="Andres J."/>
            <person name="Pham M."/>
            <person name="Weisz D."/>
            <person name="Mascagni F."/>
            <person name="Usai G."/>
            <person name="Natali L."/>
            <person name="Bassil N."/>
            <person name="Fernandez G.E."/>
            <person name="Lomsadze A."/>
            <person name="Armour M."/>
            <person name="Olukolu B."/>
            <person name="Poorten T."/>
            <person name="Britton C."/>
            <person name="Davik J."/>
            <person name="Ashrafi H."/>
            <person name="Aiden E.L."/>
            <person name="Borodovsky M."/>
            <person name="Worthington M."/>
        </authorList>
    </citation>
    <scope>NUCLEOTIDE SEQUENCE [LARGE SCALE GENOMIC DNA]</scope>
    <source>
        <strain evidence="1">PI 553951</strain>
    </source>
</reference>
<gene>
    <name evidence="1" type="ORF">M0R45_005555</name>
</gene>
<dbReference type="SUPFAM" id="SSF48452">
    <property type="entry name" value="TPR-like"/>
    <property type="match status" value="1"/>
</dbReference>
<dbReference type="Proteomes" id="UP001457282">
    <property type="component" value="Unassembled WGS sequence"/>
</dbReference>
<sequence length="248" mass="28575">MKLAQAIKENPPTNKSSFIKEYIDAHNNIGLLELDCDNMEEAEKILTKALVICDQEEVTEYDDARTRLHHNLGKLYTELRMWDNAREHIEKDILICKQIGHCEGEAKGYINLERNFQLKHIASLNVLIDKSETISAWSKVLEFAKMKKNVATELCDKEKIGDSFLVIGESYLKLRKFQKALKWCMKSLKMYKSLGNLEGQAYRLALEAKLPNVQLIALENMHYSNLNRFDDVEERPGNLTCNPLNTIV</sequence>
<evidence type="ECO:0000313" key="2">
    <source>
        <dbReference type="Proteomes" id="UP001457282"/>
    </source>
</evidence>
<dbReference type="GO" id="GO:0005634">
    <property type="term" value="C:nucleus"/>
    <property type="evidence" value="ECO:0007669"/>
    <property type="project" value="InterPro"/>
</dbReference>
<dbReference type="GO" id="GO:0040029">
    <property type="term" value="P:epigenetic regulation of gene expression"/>
    <property type="evidence" value="ECO:0007669"/>
    <property type="project" value="InterPro"/>
</dbReference>
<dbReference type="GO" id="GO:0072423">
    <property type="term" value="P:response to DNA damage checkpoint signaling"/>
    <property type="evidence" value="ECO:0007669"/>
    <property type="project" value="InterPro"/>
</dbReference>
<accession>A0AAW1YNB0</accession>
<evidence type="ECO:0000313" key="1">
    <source>
        <dbReference type="EMBL" id="KAK9950049.1"/>
    </source>
</evidence>
<proteinExistence type="predicted"/>
<keyword evidence="2" id="KW-1185">Reference proteome</keyword>
<dbReference type="Pfam" id="PF13181">
    <property type="entry name" value="TPR_8"/>
    <property type="match status" value="1"/>
</dbReference>
<dbReference type="PANTHER" id="PTHR47684:SF1">
    <property type="entry name" value="PROTEIN TONSOKU"/>
    <property type="match status" value="1"/>
</dbReference>
<dbReference type="InterPro" id="IPR019734">
    <property type="entry name" value="TPR_rpt"/>
</dbReference>
<dbReference type="EMBL" id="JBEDUW010000001">
    <property type="protein sequence ID" value="KAK9950049.1"/>
    <property type="molecule type" value="Genomic_DNA"/>
</dbReference>
<dbReference type="Pfam" id="PF13424">
    <property type="entry name" value="TPR_12"/>
    <property type="match status" value="1"/>
</dbReference>
<organism evidence="1 2">
    <name type="scientific">Rubus argutus</name>
    <name type="common">Southern blackberry</name>
    <dbReference type="NCBI Taxonomy" id="59490"/>
    <lineage>
        <taxon>Eukaryota</taxon>
        <taxon>Viridiplantae</taxon>
        <taxon>Streptophyta</taxon>
        <taxon>Embryophyta</taxon>
        <taxon>Tracheophyta</taxon>
        <taxon>Spermatophyta</taxon>
        <taxon>Magnoliopsida</taxon>
        <taxon>eudicotyledons</taxon>
        <taxon>Gunneridae</taxon>
        <taxon>Pentapetalae</taxon>
        <taxon>rosids</taxon>
        <taxon>fabids</taxon>
        <taxon>Rosales</taxon>
        <taxon>Rosaceae</taxon>
        <taxon>Rosoideae</taxon>
        <taxon>Rosoideae incertae sedis</taxon>
        <taxon>Rubus</taxon>
    </lineage>
</organism>
<dbReference type="Gene3D" id="1.25.40.10">
    <property type="entry name" value="Tetratricopeptide repeat domain"/>
    <property type="match status" value="2"/>
</dbReference>
<dbReference type="PANTHER" id="PTHR47684">
    <property type="entry name" value="PROTEIN TONSOKU"/>
    <property type="match status" value="1"/>
</dbReference>